<keyword evidence="4" id="KW-0676">Redox-active center</keyword>
<dbReference type="Pfam" id="PF21352">
    <property type="entry name" value="Zn_ribbon_Thio2"/>
    <property type="match status" value="1"/>
</dbReference>
<reference evidence="7" key="1">
    <citation type="journal article" date="2014" name="Stand. Genomic Sci.">
        <title>Genome sequence of the exopolysaccharide-producing Salipiger mucosus type strain (DSM 16094(T)), a moderately halophilic member of the Roseobacter clade.</title>
        <authorList>
            <person name="Riedel T."/>
            <person name="Spring S."/>
            <person name="Fiebig A."/>
            <person name="Petersen J."/>
            <person name="Kyrpides N.C."/>
            <person name="Goker M."/>
            <person name="Klenk H.P."/>
        </authorList>
    </citation>
    <scope>NUCLEOTIDE SEQUENCE [LARGE SCALE GENOMIC DNA]</scope>
    <source>
        <strain evidence="7">DSM 16094</strain>
    </source>
</reference>
<dbReference type="HOGENOM" id="CLU_090389_10_0_5"/>
<dbReference type="InterPro" id="IPR017937">
    <property type="entry name" value="Thioredoxin_CS"/>
</dbReference>
<dbReference type="PANTHER" id="PTHR45663:SF11">
    <property type="entry name" value="GEO12009P1"/>
    <property type="match status" value="1"/>
</dbReference>
<dbReference type="GO" id="GO:0005737">
    <property type="term" value="C:cytoplasm"/>
    <property type="evidence" value="ECO:0007669"/>
    <property type="project" value="TreeGrafter"/>
</dbReference>
<gene>
    <name evidence="6" type="ORF">Salmuc_05173</name>
</gene>
<dbReference type="PROSITE" id="PS00194">
    <property type="entry name" value="THIOREDOXIN_1"/>
    <property type="match status" value="1"/>
</dbReference>
<evidence type="ECO:0000256" key="3">
    <source>
        <dbReference type="ARBA" id="ARBA00023157"/>
    </source>
</evidence>
<dbReference type="InterPro" id="IPR036249">
    <property type="entry name" value="Thioredoxin-like_sf"/>
</dbReference>
<dbReference type="InterPro" id="IPR049299">
    <property type="entry name" value="Thio2_N"/>
</dbReference>
<dbReference type="PROSITE" id="PS51352">
    <property type="entry name" value="THIOREDOXIN_2"/>
    <property type="match status" value="1"/>
</dbReference>
<dbReference type="eggNOG" id="COG3118">
    <property type="taxonomic scope" value="Bacteria"/>
</dbReference>
<dbReference type="Proteomes" id="UP000015347">
    <property type="component" value="Unassembled WGS sequence"/>
</dbReference>
<keyword evidence="7" id="KW-1185">Reference proteome</keyword>
<sequence length="174" mass="18164">MSSFIAAPQAIAGMSSGSHISSNECISEHDMTKLVCLSCGQTNRFPETRSGAAAKCGVCGDALIDGRPHDVDLATLRKAIRNDGLPLLADFWAPWCGPCRMMAPAFSKAAEALRGQARLVKLDTQAQLDAAAAFGIRGIPTLIGFVGGKEALRQSGALPAAQIAELAGRLRQTA</sequence>
<protein>
    <submittedName>
        <fullName evidence="6">Thioredoxin</fullName>
    </submittedName>
</protein>
<evidence type="ECO:0000256" key="1">
    <source>
        <dbReference type="ARBA" id="ARBA00022448"/>
    </source>
</evidence>
<dbReference type="GO" id="GO:0015035">
    <property type="term" value="F:protein-disulfide reductase activity"/>
    <property type="evidence" value="ECO:0007669"/>
    <property type="project" value="TreeGrafter"/>
</dbReference>
<evidence type="ECO:0000256" key="2">
    <source>
        <dbReference type="ARBA" id="ARBA00022982"/>
    </source>
</evidence>
<keyword evidence="2" id="KW-0249">Electron transport</keyword>
<accession>S9RXR0</accession>
<dbReference type="SUPFAM" id="SSF52833">
    <property type="entry name" value="Thioredoxin-like"/>
    <property type="match status" value="1"/>
</dbReference>
<evidence type="ECO:0000256" key="4">
    <source>
        <dbReference type="ARBA" id="ARBA00023284"/>
    </source>
</evidence>
<proteinExistence type="predicted"/>
<name>S9RXR0_9RHOB</name>
<organism evidence="6 7">
    <name type="scientific">Salipiger mucosus DSM 16094</name>
    <dbReference type="NCBI Taxonomy" id="1123237"/>
    <lineage>
        <taxon>Bacteria</taxon>
        <taxon>Pseudomonadati</taxon>
        <taxon>Pseudomonadota</taxon>
        <taxon>Alphaproteobacteria</taxon>
        <taxon>Rhodobacterales</taxon>
        <taxon>Roseobacteraceae</taxon>
        <taxon>Salipiger</taxon>
    </lineage>
</organism>
<dbReference type="Pfam" id="PF00085">
    <property type="entry name" value="Thioredoxin"/>
    <property type="match status" value="1"/>
</dbReference>
<dbReference type="InterPro" id="IPR013766">
    <property type="entry name" value="Thioredoxin_domain"/>
</dbReference>
<keyword evidence="1" id="KW-0813">Transport</keyword>
<evidence type="ECO:0000313" key="7">
    <source>
        <dbReference type="Proteomes" id="UP000015347"/>
    </source>
</evidence>
<comment type="caution">
    <text evidence="6">The sequence shown here is derived from an EMBL/GenBank/DDBJ whole genome shotgun (WGS) entry which is preliminary data.</text>
</comment>
<dbReference type="Gene3D" id="3.40.30.10">
    <property type="entry name" value="Glutaredoxin"/>
    <property type="match status" value="1"/>
</dbReference>
<dbReference type="PANTHER" id="PTHR45663">
    <property type="entry name" value="GEO12009P1"/>
    <property type="match status" value="1"/>
</dbReference>
<evidence type="ECO:0000259" key="5">
    <source>
        <dbReference type="PROSITE" id="PS51352"/>
    </source>
</evidence>
<dbReference type="AlphaFoldDB" id="S9RXR0"/>
<dbReference type="Gene3D" id="2.30.30.380">
    <property type="entry name" value="Zn-finger domain of Sec23/24"/>
    <property type="match status" value="1"/>
</dbReference>
<dbReference type="CDD" id="cd02947">
    <property type="entry name" value="TRX_family"/>
    <property type="match status" value="1"/>
</dbReference>
<dbReference type="PRINTS" id="PR00421">
    <property type="entry name" value="THIOREDOXIN"/>
</dbReference>
<keyword evidence="3" id="KW-1015">Disulfide bond</keyword>
<evidence type="ECO:0000313" key="6">
    <source>
        <dbReference type="EMBL" id="EPX82820.1"/>
    </source>
</evidence>
<dbReference type="EMBL" id="APVH01000019">
    <property type="protein sequence ID" value="EPX82820.1"/>
    <property type="molecule type" value="Genomic_DNA"/>
</dbReference>
<feature type="domain" description="Thioredoxin" evidence="5">
    <location>
        <begin position="48"/>
        <end position="172"/>
    </location>
</feature>
<dbReference type="STRING" id="1123237.Salmuc_05173"/>